<evidence type="ECO:0000256" key="1">
    <source>
        <dbReference type="ARBA" id="ARBA00011900"/>
    </source>
</evidence>
<keyword evidence="2 7" id="KW-0489">Methyltransferase</keyword>
<dbReference type="GO" id="GO:0006304">
    <property type="term" value="P:DNA modification"/>
    <property type="evidence" value="ECO:0007669"/>
    <property type="project" value="InterPro"/>
</dbReference>
<dbReference type="PANTHER" id="PTHR33841">
    <property type="entry name" value="DNA METHYLTRANSFERASE YEEA-RELATED"/>
    <property type="match status" value="1"/>
</dbReference>
<dbReference type="InterPro" id="IPR050953">
    <property type="entry name" value="N4_N6_ade-DNA_methylase"/>
</dbReference>
<evidence type="ECO:0000313" key="7">
    <source>
        <dbReference type="EMBL" id="KAA8680980.1"/>
    </source>
</evidence>
<protein>
    <recommendedName>
        <fullName evidence="1">site-specific DNA-methyltransferase (adenine-specific)</fullName>
        <ecNumber evidence="1">2.1.1.72</ecNumber>
    </recommendedName>
</protein>
<evidence type="ECO:0000256" key="3">
    <source>
        <dbReference type="ARBA" id="ARBA00022679"/>
    </source>
</evidence>
<accession>A0A5M9P4A5</accession>
<dbReference type="PANTHER" id="PTHR33841:SF1">
    <property type="entry name" value="DNA METHYLTRANSFERASE A"/>
    <property type="match status" value="1"/>
</dbReference>
<dbReference type="Proteomes" id="UP000322521">
    <property type="component" value="Unassembled WGS sequence"/>
</dbReference>
<dbReference type="Pfam" id="PF07669">
    <property type="entry name" value="Eco57I"/>
    <property type="match status" value="1"/>
</dbReference>
<sequence>MRQALDKTLRKKLEDTVVKARDIVEQAVFEALQRLGVAEAQAPSYLSEEERALRNKLRAHARQLGDKLKDGKQETERLINEMAYEHWHRMLFARYLEQNNLLMYDEYTPVTLDECFELAEEEPDCKDGWELAGRLAQKMLPQIFRVDSPVFDIKLSMNRVEELESLIAQLDPQTYQAQDSLGWCYQFWQTKKKDQVNKSGVKIGAQELSPVTQLFTEPYMVSFLLDNALGAWWANKRLSQDDLIRANNEQELRELAAIPGVSLEYLRFSKEEGAESWKPAAGGFEKWPENLSELKTLDPCCGSGHFLVAVFLMLVPMRMQLEGLSEKQAVDAVLRDNIHGLELDQRCVELAAFALALEAWRYPNAGGYRALPEFQLACSGMSIAEAQKEWNDLAKGDEALTDAIAWMQHTFKDAPTLGSLIEPKIELQNGQTPPWEQMHLALEKAANVSNEVKYLTQGLIKNAQLLASNYHWVVTNVPYLKRGNQDPLLQKFCENNYPKSKGDLATTFIERFYGFCGSLGMSSSVLPQNWMFLKSYEKFRVNIINNKTISMLNQLGSGAFEGISGEVVNVVLLMLKNSIAKPNYYIEGCDVSGNKTTSDKAKQLSCGVLKQVQQDAQLANPDSRVSLDIIQVGEKLGELAGGLHGQGSFDDPCYVFRFWERKVTNEGWIHQQTTGLADKTYSGLTNIFRWEDGQGMLANFMAEKAKAGYSSGKWKAGIAAWSKKGISISGMGRLFINAYSGGSFDTNVATIVPENEQHFLAMYCYLNSDDFIKDIRSIDKNLKVSCNTYVKVPFNLSEWSSKADVMYPNGFPLAYTDDPTQWIFHGHPCASVVWDEDTKTTTIGSLRQDYTVLQVAIARLLGYQWPAELDPEMELAPEMREVMKKNADFAGLIDDDGIVCIPAVRGEKTAAKRLETILHKAYGDEWTSSVEQNLLKAVKAKDLESWLRDKFFDQHSKLFQHRPFIWQVWDGLKDGFSALVNYHKLDYKGLERLIYTYLDDWISTQKRDLADGKDGADIRLTAAENLKKQLEAILAGEKGLDIFVRWKPLEEQPIGWNPDLNDGVRLNIRPFMLAKDVGKKGAGVLRGKPNIHWKKDRGTDVASAPWFDLGPVYGEKEGSRINDHHLTLAEKKAAREAKESSGV</sequence>
<feature type="domain" description="Type II methyltransferase M.TaqI-like" evidence="6">
    <location>
        <begin position="337"/>
        <end position="555"/>
    </location>
</feature>
<dbReference type="SUPFAM" id="SSF53335">
    <property type="entry name" value="S-adenosyl-L-methionine-dependent methyltransferases"/>
    <property type="match status" value="1"/>
</dbReference>
<dbReference type="InterPro" id="IPR011639">
    <property type="entry name" value="MethylTrfase_TaqI-like_dom"/>
</dbReference>
<keyword evidence="3 7" id="KW-0808">Transferase</keyword>
<dbReference type="GO" id="GO:0009007">
    <property type="term" value="F:site-specific DNA-methyltransferase (adenine-specific) activity"/>
    <property type="evidence" value="ECO:0007669"/>
    <property type="project" value="UniProtKB-EC"/>
</dbReference>
<evidence type="ECO:0000259" key="6">
    <source>
        <dbReference type="Pfam" id="PF07669"/>
    </source>
</evidence>
<evidence type="ECO:0000313" key="8">
    <source>
        <dbReference type="Proteomes" id="UP000322521"/>
    </source>
</evidence>
<dbReference type="InterPro" id="IPR029063">
    <property type="entry name" value="SAM-dependent_MTases_sf"/>
</dbReference>
<dbReference type="RefSeq" id="WP_150330725.1">
    <property type="nucleotide sequence ID" value="NZ_AP025493.1"/>
</dbReference>
<keyword evidence="8" id="KW-1185">Reference proteome</keyword>
<comment type="catalytic activity">
    <reaction evidence="5">
        <text>a 2'-deoxyadenosine in DNA + S-adenosyl-L-methionine = an N(6)-methyl-2'-deoxyadenosine in DNA + S-adenosyl-L-homocysteine + H(+)</text>
        <dbReference type="Rhea" id="RHEA:15197"/>
        <dbReference type="Rhea" id="RHEA-COMP:12418"/>
        <dbReference type="Rhea" id="RHEA-COMP:12419"/>
        <dbReference type="ChEBI" id="CHEBI:15378"/>
        <dbReference type="ChEBI" id="CHEBI:57856"/>
        <dbReference type="ChEBI" id="CHEBI:59789"/>
        <dbReference type="ChEBI" id="CHEBI:90615"/>
        <dbReference type="ChEBI" id="CHEBI:90616"/>
        <dbReference type="EC" id="2.1.1.72"/>
    </reaction>
</comment>
<evidence type="ECO:0000256" key="2">
    <source>
        <dbReference type="ARBA" id="ARBA00022603"/>
    </source>
</evidence>
<gene>
    <name evidence="7" type="ORF">F4W18_00090</name>
</gene>
<dbReference type="Gene3D" id="3.40.50.150">
    <property type="entry name" value="Vaccinia Virus protein VP39"/>
    <property type="match status" value="1"/>
</dbReference>
<evidence type="ECO:0000256" key="5">
    <source>
        <dbReference type="ARBA" id="ARBA00047942"/>
    </source>
</evidence>
<dbReference type="EC" id="2.1.1.72" evidence="1"/>
<dbReference type="EMBL" id="VXJS01000001">
    <property type="protein sequence ID" value="KAA8680980.1"/>
    <property type="molecule type" value="Genomic_DNA"/>
</dbReference>
<reference evidence="7 8" key="1">
    <citation type="submission" date="2019-09" db="EMBL/GenBank/DDBJ databases">
        <title>Draft genome sequence of various Type strains from the CCUG.</title>
        <authorList>
            <person name="Pineiro-Iglesias B."/>
            <person name="Tunovic T."/>
            <person name="Unosson C."/>
            <person name="Inganas E."/>
            <person name="Ohlen M."/>
            <person name="Cardew S."/>
            <person name="Jensie-Markopoulos S."/>
            <person name="Salva-Serra F."/>
            <person name="Jaen-Luchoro D."/>
            <person name="Karlsson R."/>
            <person name="Svensson-Stadler L."/>
            <person name="Chun J."/>
            <person name="Moore E."/>
        </authorList>
    </citation>
    <scope>NUCLEOTIDE SEQUENCE [LARGE SCALE GENOMIC DNA]</scope>
    <source>
        <strain evidence="7 8">CCUG 56969T</strain>
    </source>
</reference>
<keyword evidence="4" id="KW-0949">S-adenosyl-L-methionine</keyword>
<dbReference type="AlphaFoldDB" id="A0A5M9P4A5"/>
<proteinExistence type="predicted"/>
<name>A0A5M9P4A5_9VIBR</name>
<evidence type="ECO:0000256" key="4">
    <source>
        <dbReference type="ARBA" id="ARBA00022691"/>
    </source>
</evidence>
<dbReference type="GO" id="GO:0032259">
    <property type="term" value="P:methylation"/>
    <property type="evidence" value="ECO:0007669"/>
    <property type="project" value="UniProtKB-KW"/>
</dbReference>
<organism evidence="7 8">
    <name type="scientific">Vibrio gigantis</name>
    <dbReference type="NCBI Taxonomy" id="296199"/>
    <lineage>
        <taxon>Bacteria</taxon>
        <taxon>Pseudomonadati</taxon>
        <taxon>Pseudomonadota</taxon>
        <taxon>Gammaproteobacteria</taxon>
        <taxon>Vibrionales</taxon>
        <taxon>Vibrionaceae</taxon>
        <taxon>Vibrio</taxon>
    </lineage>
</organism>
<comment type="caution">
    <text evidence="7">The sequence shown here is derived from an EMBL/GenBank/DDBJ whole genome shotgun (WGS) entry which is preliminary data.</text>
</comment>